<dbReference type="EMBL" id="JACJQT010000029">
    <property type="protein sequence ID" value="MBD2279093.1"/>
    <property type="molecule type" value="Genomic_DNA"/>
</dbReference>
<accession>A0ABR8BXZ1</accession>
<proteinExistence type="predicted"/>
<organism evidence="1 2">
    <name type="scientific">Aphanizomenon flos-aquae FACHB-1040</name>
    <dbReference type="NCBI Taxonomy" id="2692887"/>
    <lineage>
        <taxon>Bacteria</taxon>
        <taxon>Bacillati</taxon>
        <taxon>Cyanobacteriota</taxon>
        <taxon>Cyanophyceae</taxon>
        <taxon>Nostocales</taxon>
        <taxon>Aphanizomenonaceae</taxon>
        <taxon>Aphanizomenon</taxon>
    </lineage>
</organism>
<dbReference type="Proteomes" id="UP000606721">
    <property type="component" value="Unassembled WGS sequence"/>
</dbReference>
<dbReference type="RefSeq" id="WP_039199250.1">
    <property type="nucleotide sequence ID" value="NZ_JACJQT010000029.1"/>
</dbReference>
<comment type="caution">
    <text evidence="1">The sequence shown here is derived from an EMBL/GenBank/DDBJ whole genome shotgun (WGS) entry which is preliminary data.</text>
</comment>
<keyword evidence="2" id="KW-1185">Reference proteome</keyword>
<evidence type="ECO:0000313" key="2">
    <source>
        <dbReference type="Proteomes" id="UP000606721"/>
    </source>
</evidence>
<reference evidence="1 2" key="1">
    <citation type="journal article" date="2020" name="ISME J.">
        <title>Comparative genomics reveals insights into cyanobacterial evolution and habitat adaptation.</title>
        <authorList>
            <person name="Chen M.Y."/>
            <person name="Teng W.K."/>
            <person name="Zhao L."/>
            <person name="Hu C.X."/>
            <person name="Zhou Y.K."/>
            <person name="Han B.P."/>
            <person name="Song L.R."/>
            <person name="Shu W.S."/>
        </authorList>
    </citation>
    <scope>NUCLEOTIDE SEQUENCE [LARGE SCALE GENOMIC DNA]</scope>
    <source>
        <strain evidence="1 2">FACHB-1040</strain>
    </source>
</reference>
<name>A0ABR8BXZ1_APHFL</name>
<protein>
    <submittedName>
        <fullName evidence="1">Uncharacterized protein</fullName>
    </submittedName>
</protein>
<evidence type="ECO:0000313" key="1">
    <source>
        <dbReference type="EMBL" id="MBD2279093.1"/>
    </source>
</evidence>
<sequence length="72" mass="8117">METIAIKVDAEVAKAYQAAEPQKQQKIQTIVNDLLKLIIQDKSLDDIIQEMQEQGKNRGLTPEILNEILQNG</sequence>
<gene>
    <name evidence="1" type="ORF">H6F99_12545</name>
</gene>